<evidence type="ECO:0000256" key="4">
    <source>
        <dbReference type="ARBA" id="ARBA00022679"/>
    </source>
</evidence>
<evidence type="ECO:0000256" key="2">
    <source>
        <dbReference type="ARBA" id="ARBA00022552"/>
    </source>
</evidence>
<keyword evidence="8" id="KW-1185">Reference proteome</keyword>
<dbReference type="EMBL" id="CP047652">
    <property type="protein sequence ID" value="QHI96257.1"/>
    <property type="molecule type" value="Genomic_DNA"/>
</dbReference>
<dbReference type="AlphaFoldDB" id="A0A6P1NHA7"/>
<comment type="function">
    <text evidence="6">Specifically methylates the N7 position of guanine in position 527 of 16S rRNA.</text>
</comment>
<evidence type="ECO:0000256" key="5">
    <source>
        <dbReference type="ARBA" id="ARBA00022691"/>
    </source>
</evidence>
<proteinExistence type="inferred from homology"/>
<sequence>MTNIAVSRETKEKLDIFSQLLQQWNNKINLVSPHDIASLWQRHIEDSLQLVPHITPDSTITDLGSGGGFPGLIIAIATGNPVTLIESDQRKAAFLREANRLCGAKATIMAKRIEDVTLAPSDIITARALAPLKTLLGWAYPLLKENGFCLFLKGQKTSEELTNAANDWQINYETFPSVTARDGVLLKISEIRRV</sequence>
<dbReference type="GO" id="GO:0070043">
    <property type="term" value="F:rRNA (guanine-N7-)-methyltransferase activity"/>
    <property type="evidence" value="ECO:0007669"/>
    <property type="project" value="UniProtKB-UniRule"/>
</dbReference>
<dbReference type="PIRSF" id="PIRSF003078">
    <property type="entry name" value="GidB"/>
    <property type="match status" value="1"/>
</dbReference>
<keyword evidence="2 6" id="KW-0698">rRNA processing</keyword>
<comment type="catalytic activity">
    <reaction evidence="6">
        <text>guanosine(527) in 16S rRNA + S-adenosyl-L-methionine = N(7)-methylguanosine(527) in 16S rRNA + S-adenosyl-L-homocysteine</text>
        <dbReference type="Rhea" id="RHEA:42732"/>
        <dbReference type="Rhea" id="RHEA-COMP:10209"/>
        <dbReference type="Rhea" id="RHEA-COMP:10210"/>
        <dbReference type="ChEBI" id="CHEBI:57856"/>
        <dbReference type="ChEBI" id="CHEBI:59789"/>
        <dbReference type="ChEBI" id="CHEBI:74269"/>
        <dbReference type="ChEBI" id="CHEBI:74480"/>
        <dbReference type="EC" id="2.1.1.170"/>
    </reaction>
</comment>
<dbReference type="Proteomes" id="UP000463975">
    <property type="component" value="Chromosome"/>
</dbReference>
<protein>
    <recommendedName>
        <fullName evidence="6">Ribosomal RNA small subunit methyltransferase G</fullName>
        <ecNumber evidence="6">2.1.1.170</ecNumber>
    </recommendedName>
    <alternativeName>
        <fullName evidence="6">16S rRNA 7-methylguanosine methyltransferase</fullName>
        <shortName evidence="6">16S rRNA m7G methyltransferase</shortName>
    </alternativeName>
</protein>
<gene>
    <name evidence="6 7" type="primary">rsmG</name>
    <name evidence="7" type="ORF">GT348_08495</name>
</gene>
<dbReference type="PANTHER" id="PTHR31760:SF0">
    <property type="entry name" value="S-ADENOSYL-L-METHIONINE-DEPENDENT METHYLTRANSFERASES SUPERFAMILY PROTEIN"/>
    <property type="match status" value="1"/>
</dbReference>
<dbReference type="RefSeq" id="WP_160619329.1">
    <property type="nucleotide sequence ID" value="NZ_CP047652.1"/>
</dbReference>
<keyword evidence="5 6" id="KW-0949">S-adenosyl-L-methionine</keyword>
<name>A0A6P1NHA7_9PROT</name>
<dbReference type="SUPFAM" id="SSF53335">
    <property type="entry name" value="S-adenosyl-L-methionine-dependent methyltransferases"/>
    <property type="match status" value="1"/>
</dbReference>
<dbReference type="KEGG" id="bomb:GT348_08495"/>
<reference evidence="7 8" key="1">
    <citation type="submission" date="2020-01" db="EMBL/GenBank/DDBJ databases">
        <title>Genome sequencing of strain KACC 21507.</title>
        <authorList>
            <person name="Heo J."/>
            <person name="Kim S.-J."/>
            <person name="Kim J.-S."/>
            <person name="Hong S.-B."/>
            <person name="Kwon S.-W."/>
        </authorList>
    </citation>
    <scope>NUCLEOTIDE SEQUENCE [LARGE SCALE GENOMIC DNA]</scope>
    <source>
        <strain evidence="7 8">KACC 21507</strain>
    </source>
</reference>
<dbReference type="NCBIfam" id="TIGR00138">
    <property type="entry name" value="rsmG_gidB"/>
    <property type="match status" value="1"/>
</dbReference>
<evidence type="ECO:0000313" key="8">
    <source>
        <dbReference type="Proteomes" id="UP000463975"/>
    </source>
</evidence>
<feature type="binding site" evidence="6">
    <location>
        <position position="64"/>
    </location>
    <ligand>
        <name>S-adenosyl-L-methionine</name>
        <dbReference type="ChEBI" id="CHEBI:59789"/>
    </ligand>
</feature>
<dbReference type="InterPro" id="IPR029063">
    <property type="entry name" value="SAM-dependent_MTases_sf"/>
</dbReference>
<feature type="binding site" evidence="6">
    <location>
        <position position="127"/>
    </location>
    <ligand>
        <name>S-adenosyl-L-methionine</name>
        <dbReference type="ChEBI" id="CHEBI:59789"/>
    </ligand>
</feature>
<dbReference type="EC" id="2.1.1.170" evidence="6"/>
<evidence type="ECO:0000256" key="6">
    <source>
        <dbReference type="HAMAP-Rule" id="MF_00074"/>
    </source>
</evidence>
<evidence type="ECO:0000256" key="1">
    <source>
        <dbReference type="ARBA" id="ARBA00022490"/>
    </source>
</evidence>
<keyword evidence="3 6" id="KW-0489">Methyltransferase</keyword>
<dbReference type="Pfam" id="PF02527">
    <property type="entry name" value="GidB"/>
    <property type="match status" value="1"/>
</dbReference>
<feature type="binding site" evidence="6">
    <location>
        <begin position="113"/>
        <end position="114"/>
    </location>
    <ligand>
        <name>S-adenosyl-L-methionine</name>
        <dbReference type="ChEBI" id="CHEBI:59789"/>
    </ligand>
</feature>
<comment type="subcellular location">
    <subcellularLocation>
        <location evidence="6">Cytoplasm</location>
    </subcellularLocation>
</comment>
<feature type="binding site" evidence="6">
    <location>
        <position position="69"/>
    </location>
    <ligand>
        <name>S-adenosyl-L-methionine</name>
        <dbReference type="ChEBI" id="CHEBI:59789"/>
    </ligand>
</feature>
<evidence type="ECO:0000313" key="7">
    <source>
        <dbReference type="EMBL" id="QHI96257.1"/>
    </source>
</evidence>
<dbReference type="HAMAP" id="MF_00074">
    <property type="entry name" value="16SrRNA_methyltr_G"/>
    <property type="match status" value="1"/>
</dbReference>
<dbReference type="PANTHER" id="PTHR31760">
    <property type="entry name" value="S-ADENOSYL-L-METHIONINE-DEPENDENT METHYLTRANSFERASES SUPERFAMILY PROTEIN"/>
    <property type="match status" value="1"/>
</dbReference>
<dbReference type="InterPro" id="IPR003682">
    <property type="entry name" value="rRNA_ssu_MeTfrase_G"/>
</dbReference>
<comment type="similarity">
    <text evidence="6">Belongs to the methyltransferase superfamily. RNA methyltransferase RsmG family.</text>
</comment>
<dbReference type="Gene3D" id="3.40.50.150">
    <property type="entry name" value="Vaccinia Virus protein VP39"/>
    <property type="match status" value="1"/>
</dbReference>
<dbReference type="GO" id="GO:0005829">
    <property type="term" value="C:cytosol"/>
    <property type="evidence" value="ECO:0007669"/>
    <property type="project" value="TreeGrafter"/>
</dbReference>
<keyword evidence="4 6" id="KW-0808">Transferase</keyword>
<evidence type="ECO:0000256" key="3">
    <source>
        <dbReference type="ARBA" id="ARBA00022603"/>
    </source>
</evidence>
<accession>A0A6P1NHA7</accession>
<keyword evidence="1 6" id="KW-0963">Cytoplasm</keyword>
<organism evidence="7 8">
    <name type="scientific">Aristophania vespae</name>
    <dbReference type="NCBI Taxonomy" id="2697033"/>
    <lineage>
        <taxon>Bacteria</taxon>
        <taxon>Pseudomonadati</taxon>
        <taxon>Pseudomonadota</taxon>
        <taxon>Alphaproteobacteria</taxon>
        <taxon>Acetobacterales</taxon>
        <taxon>Acetobacteraceae</taxon>
        <taxon>Aristophania</taxon>
    </lineage>
</organism>
<comment type="caution">
    <text evidence="6">Lacks conserved residue(s) required for the propagation of feature annotation.</text>
</comment>